<dbReference type="PANTHER" id="PTHR32166">
    <property type="entry name" value="OSJNBA0013A04.12 PROTEIN"/>
    <property type="match status" value="1"/>
</dbReference>
<proteinExistence type="predicted"/>
<sequence>MASGSASVLSVESTFVGAKRKSKEIGWEYGVIPDPRKPDRIKCTLCQKLVGYDEKILDQAKKLTIFIYSHHKMLALMRDFTKKRDIVRPGVTRFASSFLTLQSLSEKKEQLRHMFSSTEWEECRFSGTVKGKAAYATVLSTTFWAGESLCLKVFTSLVKVLQMVDADWKPSMGFVYGEMIKAKEEIQGDTEIQHDPDVSDAVLEFFEAILAGDLEMQLQVTNVEMPKYKKQTDRFANWWGTFGGATPNLKKIAMRILSLTSSSSGCERNWSTTTTKTTPRELFDEEFESGSEEVVYEGEYESDGVKIIEDCGDEE</sequence>
<dbReference type="GO" id="GO:0046983">
    <property type="term" value="F:protein dimerization activity"/>
    <property type="evidence" value="ECO:0007669"/>
    <property type="project" value="InterPro"/>
</dbReference>
<reference evidence="2" key="1">
    <citation type="journal article" date="2019" name="Sci. Rep.">
        <title>Draft genome of Tanacetum cinerariifolium, the natural source of mosquito coil.</title>
        <authorList>
            <person name="Yamashiro T."/>
            <person name="Shiraishi A."/>
            <person name="Satake H."/>
            <person name="Nakayama K."/>
        </authorList>
    </citation>
    <scope>NUCLEOTIDE SEQUENCE</scope>
</reference>
<comment type="caution">
    <text evidence="2">The sequence shown here is derived from an EMBL/GenBank/DDBJ whole genome shotgun (WGS) entry which is preliminary data.</text>
</comment>
<dbReference type="InterPro" id="IPR012337">
    <property type="entry name" value="RNaseH-like_sf"/>
</dbReference>
<evidence type="ECO:0000313" key="2">
    <source>
        <dbReference type="EMBL" id="GEU72607.1"/>
    </source>
</evidence>
<dbReference type="Pfam" id="PF05699">
    <property type="entry name" value="Dimer_Tnp_hAT"/>
    <property type="match status" value="1"/>
</dbReference>
<protein>
    <recommendedName>
        <fullName evidence="1">HAT C-terminal dimerisation domain-containing protein</fullName>
    </recommendedName>
</protein>
<name>A0A6L2MH32_TANCI</name>
<evidence type="ECO:0000259" key="1">
    <source>
        <dbReference type="Pfam" id="PF05699"/>
    </source>
</evidence>
<dbReference type="AlphaFoldDB" id="A0A6L2MH32"/>
<accession>A0A6L2MH32</accession>
<feature type="domain" description="HAT C-terminal dimerisation" evidence="1">
    <location>
        <begin position="234"/>
        <end position="278"/>
    </location>
</feature>
<dbReference type="SUPFAM" id="SSF53098">
    <property type="entry name" value="Ribonuclease H-like"/>
    <property type="match status" value="1"/>
</dbReference>
<dbReference type="PANTHER" id="PTHR32166:SF74">
    <property type="entry name" value="OS05G0256350 PROTEIN"/>
    <property type="match status" value="1"/>
</dbReference>
<organism evidence="2">
    <name type="scientific">Tanacetum cinerariifolium</name>
    <name type="common">Dalmatian daisy</name>
    <name type="synonym">Chrysanthemum cinerariifolium</name>
    <dbReference type="NCBI Taxonomy" id="118510"/>
    <lineage>
        <taxon>Eukaryota</taxon>
        <taxon>Viridiplantae</taxon>
        <taxon>Streptophyta</taxon>
        <taxon>Embryophyta</taxon>
        <taxon>Tracheophyta</taxon>
        <taxon>Spermatophyta</taxon>
        <taxon>Magnoliopsida</taxon>
        <taxon>eudicotyledons</taxon>
        <taxon>Gunneridae</taxon>
        <taxon>Pentapetalae</taxon>
        <taxon>asterids</taxon>
        <taxon>campanulids</taxon>
        <taxon>Asterales</taxon>
        <taxon>Asteraceae</taxon>
        <taxon>Asteroideae</taxon>
        <taxon>Anthemideae</taxon>
        <taxon>Anthemidinae</taxon>
        <taxon>Tanacetum</taxon>
    </lineage>
</organism>
<gene>
    <name evidence="2" type="ORF">Tci_044585</name>
</gene>
<dbReference type="InterPro" id="IPR008906">
    <property type="entry name" value="HATC_C_dom"/>
</dbReference>
<dbReference type="EMBL" id="BKCJ010006525">
    <property type="protein sequence ID" value="GEU72607.1"/>
    <property type="molecule type" value="Genomic_DNA"/>
</dbReference>